<dbReference type="EC" id="2.7.7.87" evidence="2"/>
<dbReference type="InterPro" id="IPR006070">
    <property type="entry name" value="Sua5-like_dom"/>
</dbReference>
<keyword evidence="2" id="KW-0548">Nucleotidyltransferase</keyword>
<keyword evidence="2" id="KW-0808">Transferase</keyword>
<comment type="caution">
    <text evidence="2">The sequence shown here is derived from an EMBL/GenBank/DDBJ whole genome shotgun (WGS) entry which is preliminary data.</text>
</comment>
<name>A0ABV4CU19_9BACT</name>
<proteinExistence type="predicted"/>
<dbReference type="Gene3D" id="3.90.870.10">
    <property type="entry name" value="DHBP synthase"/>
    <property type="match status" value="1"/>
</dbReference>
<evidence type="ECO:0000259" key="1">
    <source>
        <dbReference type="PROSITE" id="PS51163"/>
    </source>
</evidence>
<dbReference type="Proteomes" id="UP001565200">
    <property type="component" value="Unassembled WGS sequence"/>
</dbReference>
<feature type="domain" description="YrdC-like" evidence="1">
    <location>
        <begin position="13"/>
        <end position="200"/>
    </location>
</feature>
<evidence type="ECO:0000313" key="2">
    <source>
        <dbReference type="EMBL" id="MEY8244886.1"/>
    </source>
</evidence>
<dbReference type="PANTHER" id="PTHR42828:SF3">
    <property type="entry name" value="THREONYLCARBAMOYL-AMP SYNTHASE"/>
    <property type="match status" value="1"/>
</dbReference>
<protein>
    <submittedName>
        <fullName evidence="2">L-threonylcarbamoyladenylate synthase</fullName>
        <ecNumber evidence="2">2.7.7.87</ecNumber>
    </submittedName>
</protein>
<dbReference type="InterPro" id="IPR052532">
    <property type="entry name" value="SUA5_domain"/>
</dbReference>
<dbReference type="PROSITE" id="PS51163">
    <property type="entry name" value="YRDC"/>
    <property type="match status" value="1"/>
</dbReference>
<dbReference type="RefSeq" id="WP_121699356.1">
    <property type="nucleotide sequence ID" value="NZ_JBCLPP010000009.1"/>
</dbReference>
<dbReference type="GO" id="GO:0061710">
    <property type="term" value="F:L-threonylcarbamoyladenylate synthase"/>
    <property type="evidence" value="ECO:0007669"/>
    <property type="project" value="UniProtKB-EC"/>
</dbReference>
<dbReference type="InterPro" id="IPR017945">
    <property type="entry name" value="DHBP_synth_RibB-like_a/b_dom"/>
</dbReference>
<organism evidence="2 3">
    <name type="scientific">Heminiphilus faecis</name>
    <dbReference type="NCBI Taxonomy" id="2601703"/>
    <lineage>
        <taxon>Bacteria</taxon>
        <taxon>Pseudomonadati</taxon>
        <taxon>Bacteroidota</taxon>
        <taxon>Bacteroidia</taxon>
        <taxon>Bacteroidales</taxon>
        <taxon>Muribaculaceae</taxon>
        <taxon>Heminiphilus</taxon>
    </lineage>
</organism>
<sequence length="204" mass="22223">MTPLKMYPTSLNEKYLDITVRTLTDGGIIIYPTDTLYAIGCDALNGHAVERICRIKGINPLKTNLSIICTDISQAAEYARIDNKAFKYLKQYLPGPYTFLLPTASALPKVFKGRKVVGVRIPDNAIATALAERLGNPLLSTSIQYDIDEPEEAVSPESIALRYADDIDLMIDGGDGSIVPSTVVDLTDSSQPVIVRESSAPFNI</sequence>
<dbReference type="SUPFAM" id="SSF55821">
    <property type="entry name" value="YrdC/RibB"/>
    <property type="match status" value="1"/>
</dbReference>
<accession>A0ABV4CU19</accession>
<dbReference type="NCBIfam" id="TIGR00057">
    <property type="entry name" value="L-threonylcarbamoyladenylate synthase"/>
    <property type="match status" value="1"/>
</dbReference>
<dbReference type="Pfam" id="PF01300">
    <property type="entry name" value="Sua5_yciO_yrdC"/>
    <property type="match status" value="1"/>
</dbReference>
<dbReference type="EMBL" id="JBCLPP010000009">
    <property type="protein sequence ID" value="MEY8244886.1"/>
    <property type="molecule type" value="Genomic_DNA"/>
</dbReference>
<evidence type="ECO:0000313" key="3">
    <source>
        <dbReference type="Proteomes" id="UP001565200"/>
    </source>
</evidence>
<keyword evidence="3" id="KW-1185">Reference proteome</keyword>
<dbReference type="PANTHER" id="PTHR42828">
    <property type="entry name" value="DHBP SYNTHASE RIBB-LIKE ALPHA/BETA DOMAIN-CONTAINING PROTEIN"/>
    <property type="match status" value="1"/>
</dbReference>
<gene>
    <name evidence="2" type="ORF">AAK873_04520</name>
</gene>
<reference evidence="2 3" key="1">
    <citation type="submission" date="2024-03" db="EMBL/GenBank/DDBJ databases">
        <title>Mouse gut bacterial collection (mGBC) of GemPharmatech.</title>
        <authorList>
            <person name="He Y."/>
            <person name="Dong L."/>
            <person name="Wu D."/>
            <person name="Gao X."/>
            <person name="Lin Z."/>
        </authorList>
    </citation>
    <scope>NUCLEOTIDE SEQUENCE [LARGE SCALE GENOMIC DNA]</scope>
    <source>
        <strain evidence="2 3">54-13</strain>
    </source>
</reference>